<dbReference type="GO" id="GO:0004497">
    <property type="term" value="F:monooxygenase activity"/>
    <property type="evidence" value="ECO:0007669"/>
    <property type="project" value="UniProtKB-KW"/>
</dbReference>
<dbReference type="GO" id="GO:0005506">
    <property type="term" value="F:iron ion binding"/>
    <property type="evidence" value="ECO:0007669"/>
    <property type="project" value="InterPro"/>
</dbReference>
<dbReference type="InterPro" id="IPR036396">
    <property type="entry name" value="Cyt_P450_sf"/>
</dbReference>
<evidence type="ECO:0000256" key="3">
    <source>
        <dbReference type="ARBA" id="ARBA00010617"/>
    </source>
</evidence>
<sequence length="538" mass="60544">MMGAVSYVDVLAGSIAVYIIGRYIASRPKYPLPPGPKPKPIIGNLLDIPKPDEKEWIHWAKHKELYGPVSSVTVFGQTIVILNDLQIAIDLLDKKSSIFSERPVLVFAGIMVGWENCLALLHYGQRFKQIRKNLHQTIGSNNAMRRFYPQEEVEVRRFLYKTMRDPSKLFENIRNVTGALILSISHGYQIEHLKPDPMVELGEKTLLQFSLAAETGKWIVDFLPFLRFLPEWLPGIGFKRTGAEWAHVADELIEKPHAFAKQQVARGTARPSLTKQLLEECKDAPTPEEEYIIKYSAGAVYGGGADTTVTATYGFYLTLLNHPEVQRAAQAEIDSVIGPDRLPTFADRPNLPYINALVKETLRYCLVVPMGLPHVASEDCVFNGYYIPKGSIIQANIWQFLHDPEIYKDPHAFRPERFLGEHPEPDPHHITFGFGRRICPGKELADHTLYLTLAMSLAVFDVSWPLDDSGNPIVTPIDFSPGLIAKPANYSALFTPRSPKAESLINSITIDQPFEKGDSDLIEGIKWTKQPSPFPSWY</sequence>
<organism evidence="11 12">
    <name type="scientific">Sanghuangporus baumii</name>
    <name type="common">Phellinus baumii</name>
    <dbReference type="NCBI Taxonomy" id="108892"/>
    <lineage>
        <taxon>Eukaryota</taxon>
        <taxon>Fungi</taxon>
        <taxon>Dikarya</taxon>
        <taxon>Basidiomycota</taxon>
        <taxon>Agaricomycotina</taxon>
        <taxon>Agaricomycetes</taxon>
        <taxon>Hymenochaetales</taxon>
        <taxon>Hymenochaetaceae</taxon>
        <taxon>Sanghuangporus</taxon>
    </lineage>
</organism>
<dbReference type="PANTHER" id="PTHR46300">
    <property type="entry name" value="P450, PUTATIVE (EUROFUNG)-RELATED-RELATED"/>
    <property type="match status" value="1"/>
</dbReference>
<dbReference type="AlphaFoldDB" id="A0A9Q5I0J8"/>
<gene>
    <name evidence="11" type="ORF">A7U60_g3415</name>
</gene>
<comment type="caution">
    <text evidence="11">The sequence shown here is derived from an EMBL/GenBank/DDBJ whole genome shotgun (WGS) entry which is preliminary data.</text>
</comment>
<keyword evidence="7 9" id="KW-0408">Iron</keyword>
<keyword evidence="4 9" id="KW-0349">Heme</keyword>
<evidence type="ECO:0000313" key="11">
    <source>
        <dbReference type="EMBL" id="OCB89438.1"/>
    </source>
</evidence>
<dbReference type="EMBL" id="LNZH02000156">
    <property type="protein sequence ID" value="OCB89438.1"/>
    <property type="molecule type" value="Genomic_DNA"/>
</dbReference>
<comment type="cofactor">
    <cofactor evidence="1 9">
        <name>heme</name>
        <dbReference type="ChEBI" id="CHEBI:30413"/>
    </cofactor>
</comment>
<protein>
    <submittedName>
        <fullName evidence="11">Cytochrome P450</fullName>
    </submittedName>
</protein>
<dbReference type="GO" id="GO:0016705">
    <property type="term" value="F:oxidoreductase activity, acting on paired donors, with incorporation or reduction of molecular oxygen"/>
    <property type="evidence" value="ECO:0007669"/>
    <property type="project" value="InterPro"/>
</dbReference>
<dbReference type="Gene3D" id="1.10.630.10">
    <property type="entry name" value="Cytochrome P450"/>
    <property type="match status" value="1"/>
</dbReference>
<dbReference type="InterPro" id="IPR001128">
    <property type="entry name" value="Cyt_P450"/>
</dbReference>
<keyword evidence="12" id="KW-1185">Reference proteome</keyword>
<keyword evidence="5 9" id="KW-0479">Metal-binding</keyword>
<comment type="pathway">
    <text evidence="2">Secondary metabolite biosynthesis.</text>
</comment>
<evidence type="ECO:0000313" key="12">
    <source>
        <dbReference type="Proteomes" id="UP000757232"/>
    </source>
</evidence>
<keyword evidence="6 10" id="KW-0560">Oxidoreductase</keyword>
<proteinExistence type="inferred from homology"/>
<name>A0A9Q5I0J8_SANBA</name>
<evidence type="ECO:0000256" key="1">
    <source>
        <dbReference type="ARBA" id="ARBA00001971"/>
    </source>
</evidence>
<feature type="binding site" description="axial binding residue" evidence="9">
    <location>
        <position position="439"/>
    </location>
    <ligand>
        <name>heme</name>
        <dbReference type="ChEBI" id="CHEBI:30413"/>
    </ligand>
    <ligandPart>
        <name>Fe</name>
        <dbReference type="ChEBI" id="CHEBI:18248"/>
    </ligandPart>
</feature>
<dbReference type="Proteomes" id="UP000757232">
    <property type="component" value="Unassembled WGS sequence"/>
</dbReference>
<dbReference type="OrthoDB" id="2789670at2759"/>
<evidence type="ECO:0000256" key="2">
    <source>
        <dbReference type="ARBA" id="ARBA00005179"/>
    </source>
</evidence>
<evidence type="ECO:0000256" key="4">
    <source>
        <dbReference type="ARBA" id="ARBA00022617"/>
    </source>
</evidence>
<comment type="similarity">
    <text evidence="3 10">Belongs to the cytochrome P450 family.</text>
</comment>
<dbReference type="SUPFAM" id="SSF48264">
    <property type="entry name" value="Cytochrome P450"/>
    <property type="match status" value="1"/>
</dbReference>
<evidence type="ECO:0000256" key="8">
    <source>
        <dbReference type="ARBA" id="ARBA00023033"/>
    </source>
</evidence>
<evidence type="ECO:0000256" key="5">
    <source>
        <dbReference type="ARBA" id="ARBA00022723"/>
    </source>
</evidence>
<dbReference type="InterPro" id="IPR002401">
    <property type="entry name" value="Cyt_P450_E_grp-I"/>
</dbReference>
<dbReference type="CDD" id="cd11065">
    <property type="entry name" value="CYP64-like"/>
    <property type="match status" value="1"/>
</dbReference>
<evidence type="ECO:0000256" key="7">
    <source>
        <dbReference type="ARBA" id="ARBA00023004"/>
    </source>
</evidence>
<dbReference type="PROSITE" id="PS00086">
    <property type="entry name" value="CYTOCHROME_P450"/>
    <property type="match status" value="1"/>
</dbReference>
<dbReference type="PANTHER" id="PTHR46300:SF12">
    <property type="entry name" value="P450, PUTATIVE (EUROFUNG)-RELATED"/>
    <property type="match status" value="1"/>
</dbReference>
<evidence type="ECO:0000256" key="10">
    <source>
        <dbReference type="RuleBase" id="RU000461"/>
    </source>
</evidence>
<dbReference type="PRINTS" id="PR00463">
    <property type="entry name" value="EP450I"/>
</dbReference>
<dbReference type="InterPro" id="IPR050364">
    <property type="entry name" value="Cytochrome_P450_fung"/>
</dbReference>
<reference evidence="11" key="1">
    <citation type="submission" date="2016-06" db="EMBL/GenBank/DDBJ databases">
        <title>Draft Genome sequence of the fungus Inonotus baumii.</title>
        <authorList>
            <person name="Zhu H."/>
            <person name="Lin W."/>
        </authorList>
    </citation>
    <scope>NUCLEOTIDE SEQUENCE</scope>
    <source>
        <strain evidence="11">821</strain>
    </source>
</reference>
<keyword evidence="8 10" id="KW-0503">Monooxygenase</keyword>
<dbReference type="GO" id="GO:0020037">
    <property type="term" value="F:heme binding"/>
    <property type="evidence" value="ECO:0007669"/>
    <property type="project" value="InterPro"/>
</dbReference>
<evidence type="ECO:0000256" key="9">
    <source>
        <dbReference type="PIRSR" id="PIRSR602401-1"/>
    </source>
</evidence>
<dbReference type="InterPro" id="IPR017972">
    <property type="entry name" value="Cyt_P450_CS"/>
</dbReference>
<dbReference type="Pfam" id="PF00067">
    <property type="entry name" value="p450"/>
    <property type="match status" value="1"/>
</dbReference>
<evidence type="ECO:0000256" key="6">
    <source>
        <dbReference type="ARBA" id="ARBA00023002"/>
    </source>
</evidence>
<accession>A0A9Q5I0J8</accession>